<dbReference type="PANTHER" id="PTHR12899">
    <property type="entry name" value="39S RIBOSOMAL PROTEIN L18, MITOCHONDRIAL"/>
    <property type="match status" value="1"/>
</dbReference>
<feature type="region of interest" description="Disordered" evidence="4">
    <location>
        <begin position="166"/>
        <end position="198"/>
    </location>
</feature>
<dbReference type="GO" id="GO:0006412">
    <property type="term" value="P:translation"/>
    <property type="evidence" value="ECO:0007669"/>
    <property type="project" value="InterPro"/>
</dbReference>
<evidence type="ECO:0000256" key="3">
    <source>
        <dbReference type="ARBA" id="ARBA00023274"/>
    </source>
</evidence>
<dbReference type="AlphaFoldDB" id="A0A2Z6LR17"/>
<dbReference type="InterPro" id="IPR005484">
    <property type="entry name" value="Ribosomal_uL18_bac/plant/anim"/>
</dbReference>
<name>A0A2Z6LR17_TRISU</name>
<dbReference type="GO" id="GO:0008097">
    <property type="term" value="F:5S rRNA binding"/>
    <property type="evidence" value="ECO:0007669"/>
    <property type="project" value="TreeGrafter"/>
</dbReference>
<evidence type="ECO:0000313" key="5">
    <source>
        <dbReference type="EMBL" id="GAU18841.1"/>
    </source>
</evidence>
<keyword evidence="3" id="KW-0687">Ribonucleoprotein</keyword>
<dbReference type="Gene3D" id="3.30.420.100">
    <property type="match status" value="1"/>
</dbReference>
<dbReference type="GO" id="GO:0005840">
    <property type="term" value="C:ribosome"/>
    <property type="evidence" value="ECO:0007669"/>
    <property type="project" value="UniProtKB-KW"/>
</dbReference>
<dbReference type="EMBL" id="DF973190">
    <property type="protein sequence ID" value="GAU18841.1"/>
    <property type="molecule type" value="Genomic_DNA"/>
</dbReference>
<dbReference type="CDD" id="cd00432">
    <property type="entry name" value="Ribosomal_L18_L5e"/>
    <property type="match status" value="1"/>
</dbReference>
<accession>A0A2Z6LR17</accession>
<comment type="similarity">
    <text evidence="1">Belongs to the universal ribosomal protein uL18 family.</text>
</comment>
<dbReference type="FunFam" id="3.30.420.100:FF:000009">
    <property type="entry name" value="uncharacterized protein LOC106777373 isoform X2"/>
    <property type="match status" value="1"/>
</dbReference>
<feature type="compositionally biased region" description="Basic and acidic residues" evidence="4">
    <location>
        <begin position="173"/>
        <end position="188"/>
    </location>
</feature>
<keyword evidence="2" id="KW-0689">Ribosomal protein</keyword>
<sequence length="361" mass="40475">MMLSMLARKGASIYNQRSILKFSAFNLCFNSLTTYINKDDETSLSSLSNPPSEYNSSSSLHLSPFFSNSNHPSSGFDIEVVDRDAWGVSSVVAQAWRQGDLAASGASSSCGQHMIDEPLDDHSSDVDDELDFEDIDNMRVRGNLFYKLERSSMEFEEYNLEFHNKKSSKKRNKTEVNNKAKAKPDAKAKTKTTPNVTAKDQKLPKIDEFGRSGKSVMPRMDEINDVSPVNKRQRNPTFNQLTGPYHEPFCLDIYISKASVRACIVHRVTSKVVVVAHSISKDLKFDLSSTKNKTTCAAVGEILAQRALADDIHDIIYTPRKGERVEGKLQIVLNSIIDSGINVKLKIKQRHKKKSFSSHFN</sequence>
<dbReference type="Proteomes" id="UP000242715">
    <property type="component" value="Unassembled WGS sequence"/>
</dbReference>
<dbReference type="SUPFAM" id="SSF53137">
    <property type="entry name" value="Translational machinery components"/>
    <property type="match status" value="1"/>
</dbReference>
<reference evidence="6" key="1">
    <citation type="journal article" date="2017" name="Front. Plant Sci.">
        <title>Climate Clever Clovers: New Paradigm to Reduce the Environmental Footprint of Ruminants by Breeding Low Methanogenic Forages Utilizing Haplotype Variation.</title>
        <authorList>
            <person name="Kaur P."/>
            <person name="Appels R."/>
            <person name="Bayer P.E."/>
            <person name="Keeble-Gagnere G."/>
            <person name="Wang J."/>
            <person name="Hirakawa H."/>
            <person name="Shirasawa K."/>
            <person name="Vercoe P."/>
            <person name="Stefanova K."/>
            <person name="Durmic Z."/>
            <person name="Nichols P."/>
            <person name="Revell C."/>
            <person name="Isobe S.N."/>
            <person name="Edwards D."/>
            <person name="Erskine W."/>
        </authorList>
    </citation>
    <scope>NUCLEOTIDE SEQUENCE [LARGE SCALE GENOMIC DNA]</scope>
    <source>
        <strain evidence="6">cv. Daliak</strain>
    </source>
</reference>
<evidence type="ECO:0000256" key="1">
    <source>
        <dbReference type="ARBA" id="ARBA00007116"/>
    </source>
</evidence>
<dbReference type="OrthoDB" id="1932324at2759"/>
<evidence type="ECO:0000256" key="2">
    <source>
        <dbReference type="ARBA" id="ARBA00022980"/>
    </source>
</evidence>
<keyword evidence="6" id="KW-1185">Reference proteome</keyword>
<organism evidence="5 6">
    <name type="scientific">Trifolium subterraneum</name>
    <name type="common">Subterranean clover</name>
    <dbReference type="NCBI Taxonomy" id="3900"/>
    <lineage>
        <taxon>Eukaryota</taxon>
        <taxon>Viridiplantae</taxon>
        <taxon>Streptophyta</taxon>
        <taxon>Embryophyta</taxon>
        <taxon>Tracheophyta</taxon>
        <taxon>Spermatophyta</taxon>
        <taxon>Magnoliopsida</taxon>
        <taxon>eudicotyledons</taxon>
        <taxon>Gunneridae</taxon>
        <taxon>Pentapetalae</taxon>
        <taxon>rosids</taxon>
        <taxon>fabids</taxon>
        <taxon>Fabales</taxon>
        <taxon>Fabaceae</taxon>
        <taxon>Papilionoideae</taxon>
        <taxon>50 kb inversion clade</taxon>
        <taxon>NPAAA clade</taxon>
        <taxon>Hologalegina</taxon>
        <taxon>IRL clade</taxon>
        <taxon>Trifolieae</taxon>
        <taxon>Trifolium</taxon>
    </lineage>
</organism>
<protein>
    <submittedName>
        <fullName evidence="5">Uncharacterized protein</fullName>
    </submittedName>
</protein>
<dbReference type="InterPro" id="IPR057268">
    <property type="entry name" value="Ribosomal_L18"/>
</dbReference>
<dbReference type="Pfam" id="PF00861">
    <property type="entry name" value="Ribosomal_L18p"/>
    <property type="match status" value="1"/>
</dbReference>
<proteinExistence type="inferred from homology"/>
<dbReference type="PANTHER" id="PTHR12899:SF7">
    <property type="entry name" value="EXPRESSED PROTEIN"/>
    <property type="match status" value="1"/>
</dbReference>
<evidence type="ECO:0000313" key="6">
    <source>
        <dbReference type="Proteomes" id="UP000242715"/>
    </source>
</evidence>
<dbReference type="GO" id="GO:0003735">
    <property type="term" value="F:structural constituent of ribosome"/>
    <property type="evidence" value="ECO:0007669"/>
    <property type="project" value="InterPro"/>
</dbReference>
<evidence type="ECO:0000256" key="4">
    <source>
        <dbReference type="SAM" id="MobiDB-lite"/>
    </source>
</evidence>
<gene>
    <name evidence="5" type="ORF">TSUD_228310</name>
</gene>
<dbReference type="GO" id="GO:1990904">
    <property type="term" value="C:ribonucleoprotein complex"/>
    <property type="evidence" value="ECO:0007669"/>
    <property type="project" value="UniProtKB-KW"/>
</dbReference>